<dbReference type="InterPro" id="IPR012674">
    <property type="entry name" value="Calycin"/>
</dbReference>
<evidence type="ECO:0000313" key="4">
    <source>
        <dbReference type="EMBL" id="MFC6645401.1"/>
    </source>
</evidence>
<keyword evidence="2" id="KW-0732">Signal</keyword>
<protein>
    <submittedName>
        <fullName evidence="4">Lipocalin family protein</fullName>
    </submittedName>
</protein>
<organism evidence="4 5">
    <name type="scientific">Granulicella cerasi</name>
    <dbReference type="NCBI Taxonomy" id="741063"/>
    <lineage>
        <taxon>Bacteria</taxon>
        <taxon>Pseudomonadati</taxon>
        <taxon>Acidobacteriota</taxon>
        <taxon>Terriglobia</taxon>
        <taxon>Terriglobales</taxon>
        <taxon>Acidobacteriaceae</taxon>
        <taxon>Granulicella</taxon>
    </lineage>
</organism>
<dbReference type="InterPro" id="IPR000566">
    <property type="entry name" value="Lipocln_cytosolic_FA-bd_dom"/>
</dbReference>
<dbReference type="EMBL" id="JBHSWI010000001">
    <property type="protein sequence ID" value="MFC6645401.1"/>
    <property type="molecule type" value="Genomic_DNA"/>
</dbReference>
<dbReference type="PIRSF" id="PIRSF036893">
    <property type="entry name" value="Lipocalin_ApoD"/>
    <property type="match status" value="1"/>
</dbReference>
<sequence>MRFRSSWLIPALSLVVSASFASAQTPLKIDEMKLRKTWFEAARLPDKKQKQCTANPAGLWARGDKARQMRWTWFCTDKGGHMETHAVTATGSKEMDGNYKSAFLYIFHRKYQILAVADDSSWLLLGSPNHKRLWLYTASPTPSSEAVESMKQKAATMGYDVSRLMQQPQTNPPKEQIAQDPS</sequence>
<comment type="similarity">
    <text evidence="1 2">Belongs to the calycin superfamily. Lipocalin family.</text>
</comment>
<dbReference type="Proteomes" id="UP001596391">
    <property type="component" value="Unassembled WGS sequence"/>
</dbReference>
<dbReference type="SUPFAM" id="SSF50814">
    <property type="entry name" value="Lipocalins"/>
    <property type="match status" value="1"/>
</dbReference>
<accession>A0ABW1Z9L8</accession>
<dbReference type="Pfam" id="PF08212">
    <property type="entry name" value="Lipocalin_2"/>
    <property type="match status" value="1"/>
</dbReference>
<dbReference type="InterPro" id="IPR022271">
    <property type="entry name" value="Lipocalin_ApoD"/>
</dbReference>
<evidence type="ECO:0000256" key="2">
    <source>
        <dbReference type="PIRNR" id="PIRNR036893"/>
    </source>
</evidence>
<proteinExistence type="inferred from homology"/>
<gene>
    <name evidence="4" type="ORF">ACFQBQ_07345</name>
</gene>
<name>A0ABW1Z9L8_9BACT</name>
<evidence type="ECO:0000256" key="1">
    <source>
        <dbReference type="ARBA" id="ARBA00006889"/>
    </source>
</evidence>
<feature type="chain" id="PRO_5045017516" evidence="2">
    <location>
        <begin position="24"/>
        <end position="182"/>
    </location>
</feature>
<feature type="signal peptide" evidence="2">
    <location>
        <begin position="1"/>
        <end position="23"/>
    </location>
</feature>
<feature type="domain" description="Lipocalin/cytosolic fatty-acid binding" evidence="3">
    <location>
        <begin position="34"/>
        <end position="169"/>
    </location>
</feature>
<comment type="caution">
    <text evidence="4">The sequence shown here is derived from an EMBL/GenBank/DDBJ whole genome shotgun (WGS) entry which is preliminary data.</text>
</comment>
<evidence type="ECO:0000313" key="5">
    <source>
        <dbReference type="Proteomes" id="UP001596391"/>
    </source>
</evidence>
<dbReference type="RefSeq" id="WP_263371773.1">
    <property type="nucleotide sequence ID" value="NZ_JAGSYD010000003.1"/>
</dbReference>
<evidence type="ECO:0000259" key="3">
    <source>
        <dbReference type="Pfam" id="PF08212"/>
    </source>
</evidence>
<keyword evidence="5" id="KW-1185">Reference proteome</keyword>
<dbReference type="Gene3D" id="2.40.128.20">
    <property type="match status" value="1"/>
</dbReference>
<reference evidence="5" key="1">
    <citation type="journal article" date="2019" name="Int. J. Syst. Evol. Microbiol.">
        <title>The Global Catalogue of Microorganisms (GCM) 10K type strain sequencing project: providing services to taxonomists for standard genome sequencing and annotation.</title>
        <authorList>
            <consortium name="The Broad Institute Genomics Platform"/>
            <consortium name="The Broad Institute Genome Sequencing Center for Infectious Disease"/>
            <person name="Wu L."/>
            <person name="Ma J."/>
        </authorList>
    </citation>
    <scope>NUCLEOTIDE SEQUENCE [LARGE SCALE GENOMIC DNA]</scope>
    <source>
        <strain evidence="5">CGMCC 1.16026</strain>
    </source>
</reference>